<dbReference type="EMBL" id="FUEG01000002">
    <property type="protein sequence ID" value="SJL00804.1"/>
    <property type="molecule type" value="Genomic_DNA"/>
</dbReference>
<accession>A0A284QWG8</accession>
<dbReference type="PROSITE" id="PS51257">
    <property type="entry name" value="PROKAR_LIPOPROTEIN"/>
    <property type="match status" value="1"/>
</dbReference>
<dbReference type="Proteomes" id="UP000219338">
    <property type="component" value="Unassembled WGS sequence"/>
</dbReference>
<evidence type="ECO:0008006" key="3">
    <source>
        <dbReference type="Google" id="ProtNLM"/>
    </source>
</evidence>
<dbReference type="Gene3D" id="3.30.70.330">
    <property type="match status" value="1"/>
</dbReference>
<proteinExistence type="predicted"/>
<keyword evidence="2" id="KW-1185">Reference proteome</keyword>
<evidence type="ECO:0000313" key="1">
    <source>
        <dbReference type="EMBL" id="SJL00804.1"/>
    </source>
</evidence>
<dbReference type="InterPro" id="IPR012677">
    <property type="entry name" value="Nucleotide-bd_a/b_plait_sf"/>
</dbReference>
<dbReference type="GO" id="GO:0003676">
    <property type="term" value="F:nucleic acid binding"/>
    <property type="evidence" value="ECO:0007669"/>
    <property type="project" value="InterPro"/>
</dbReference>
<dbReference type="OrthoDB" id="2869371at2759"/>
<dbReference type="SUPFAM" id="SSF54928">
    <property type="entry name" value="RNA-binding domain, RBD"/>
    <property type="match status" value="1"/>
</dbReference>
<dbReference type="CDD" id="cd00590">
    <property type="entry name" value="RRM_SF"/>
    <property type="match status" value="1"/>
</dbReference>
<reference evidence="2" key="1">
    <citation type="journal article" date="2017" name="Nat. Ecol. Evol.">
        <title>Genome expansion and lineage-specific genetic innovations in the forest pathogenic fungi Armillaria.</title>
        <authorList>
            <person name="Sipos G."/>
            <person name="Prasanna A.N."/>
            <person name="Walter M.C."/>
            <person name="O'Connor E."/>
            <person name="Balint B."/>
            <person name="Krizsan K."/>
            <person name="Kiss B."/>
            <person name="Hess J."/>
            <person name="Varga T."/>
            <person name="Slot J."/>
            <person name="Riley R."/>
            <person name="Boka B."/>
            <person name="Rigling D."/>
            <person name="Barry K."/>
            <person name="Lee J."/>
            <person name="Mihaltcheva S."/>
            <person name="LaButti K."/>
            <person name="Lipzen A."/>
            <person name="Waldron R."/>
            <person name="Moloney N.M."/>
            <person name="Sperisen C."/>
            <person name="Kredics L."/>
            <person name="Vagvoelgyi C."/>
            <person name="Patrignani A."/>
            <person name="Fitzpatrick D."/>
            <person name="Nagy I."/>
            <person name="Doyle S."/>
            <person name="Anderson J.B."/>
            <person name="Grigoriev I.V."/>
            <person name="Gueldener U."/>
            <person name="Muensterkoetter M."/>
            <person name="Nagy L.G."/>
        </authorList>
    </citation>
    <scope>NUCLEOTIDE SEQUENCE [LARGE SCALE GENOMIC DNA]</scope>
    <source>
        <strain evidence="2">C18/9</strain>
    </source>
</reference>
<dbReference type="AlphaFoldDB" id="A0A284QWG8"/>
<organism evidence="1 2">
    <name type="scientific">Armillaria ostoyae</name>
    <name type="common">Armillaria root rot fungus</name>
    <dbReference type="NCBI Taxonomy" id="47428"/>
    <lineage>
        <taxon>Eukaryota</taxon>
        <taxon>Fungi</taxon>
        <taxon>Dikarya</taxon>
        <taxon>Basidiomycota</taxon>
        <taxon>Agaricomycotina</taxon>
        <taxon>Agaricomycetes</taxon>
        <taxon>Agaricomycetidae</taxon>
        <taxon>Agaricales</taxon>
        <taxon>Marasmiineae</taxon>
        <taxon>Physalacriaceae</taxon>
        <taxon>Armillaria</taxon>
    </lineage>
</organism>
<name>A0A284QWG8_ARMOS</name>
<dbReference type="InterPro" id="IPR035979">
    <property type="entry name" value="RBD_domain_sf"/>
</dbReference>
<gene>
    <name evidence="1" type="ORF">ARMOST_04118</name>
</gene>
<protein>
    <recommendedName>
        <fullName evidence="3">RRM domain-containing protein</fullName>
    </recommendedName>
</protein>
<evidence type="ECO:0000313" key="2">
    <source>
        <dbReference type="Proteomes" id="UP000219338"/>
    </source>
</evidence>
<sequence length="432" mass="48716">MSLSPRISTTVLSFFTSCPRPSRRCFAAGASIPDTGEGRRRRRRVLRVDRLPNNYDVTEFLSTHSAYRIERTDFSPNSVDLRFFRPVDAEERKGRWHKTQRYKDEQMRFVGPSRPVVDAGIVARIGALHASRRLEIPGEWTVQTLQDLFTPYGAVCFAGVRENRGVVDFLNIADAIKAYEALQQHNVAFRRDPDRVGTTPRTVHITGIQRNQVEDHVLTTLRAVKRSTGLSLRHDADKETMDIEFFDKDEADTFLSHFQPILAEQKNLAATAVETPNLHPMTALALNLGAKRALWIGLRSKKANDADASLVRTVLSQFGKVMSVRYRASVPAPYSSLVVFFTDVYAAMNALIGLEKGGHLLAAFAGCEVNFAKWDGITDPPEVQRTIISGPTVTIPVPSEELFVEVLQKRREYRYTLSSLSRERNAKPWQRS</sequence>